<evidence type="ECO:0000256" key="39">
    <source>
        <dbReference type="RuleBase" id="RU003560"/>
    </source>
</evidence>
<comment type="catalytic activity">
    <reaction evidence="21">
        <text>N(omega),N(omega)-dimethyl-L-arginine + oxaloacetate = 5-(3,3-dimethylguanidino)-2-oxopentanoate + L-aspartate</text>
        <dbReference type="Rhea" id="RHEA:77343"/>
        <dbReference type="ChEBI" id="CHEBI:16452"/>
        <dbReference type="ChEBI" id="CHEBI:29991"/>
        <dbReference type="ChEBI" id="CHEBI:58326"/>
        <dbReference type="ChEBI" id="CHEBI:197301"/>
    </reaction>
</comment>
<evidence type="ECO:0000256" key="27">
    <source>
        <dbReference type="ARBA" id="ARBA00043826"/>
    </source>
</evidence>
<evidence type="ECO:0000256" key="11">
    <source>
        <dbReference type="ARBA" id="ARBA00033660"/>
    </source>
</evidence>
<keyword evidence="41" id="KW-1185">Reference proteome</keyword>
<evidence type="ECO:0000256" key="21">
    <source>
        <dbReference type="ARBA" id="ARBA00043749"/>
    </source>
</evidence>
<comment type="catalytic activity">
    <reaction evidence="36">
        <text>oxaloacetate + L-alanine = L-aspartate + pyruvate</text>
        <dbReference type="Rhea" id="RHEA:77347"/>
        <dbReference type="ChEBI" id="CHEBI:15361"/>
        <dbReference type="ChEBI" id="CHEBI:16452"/>
        <dbReference type="ChEBI" id="CHEBI:29991"/>
        <dbReference type="ChEBI" id="CHEBI:57972"/>
    </reaction>
</comment>
<dbReference type="Pfam" id="PF00202">
    <property type="entry name" value="Aminotran_3"/>
    <property type="match status" value="1"/>
</dbReference>
<dbReference type="CDD" id="cd00610">
    <property type="entry name" value="OAT_like"/>
    <property type="match status" value="1"/>
</dbReference>
<comment type="catalytic activity">
    <reaction evidence="37">
        <text>N(omega),N('omega)-dimethyl-L-arginine + glyoxylate = 5-(3,3'-dimethylguanidino)-2-oxopentanoate + glycine</text>
        <dbReference type="Rhea" id="RHEA:77315"/>
        <dbReference type="ChEBI" id="CHEBI:36655"/>
        <dbReference type="ChEBI" id="CHEBI:57305"/>
        <dbReference type="ChEBI" id="CHEBI:197308"/>
        <dbReference type="ChEBI" id="CHEBI:197310"/>
    </reaction>
</comment>
<evidence type="ECO:0000256" key="16">
    <source>
        <dbReference type="ARBA" id="ARBA00042611"/>
    </source>
</evidence>
<dbReference type="InterPro" id="IPR015421">
    <property type="entry name" value="PyrdxlP-dep_Trfase_major"/>
</dbReference>
<comment type="function">
    <text evidence="38">Multifunctional aminotransferase with a broad substrate specificity. Catalyzes the conversion of glyoxylate to glycine using alanine as the amino donor. Catalyzes metabolism of not L- but the D-isomer of D-beta-aminoisobutyric acid to generate 2-methyl-3-oxopropanoate and alanine. Catalyzes the transfer of the amino group from beta-alanine to pyruvate to yield L-alanine and 3-oxopropanoate. Can metabolize NG-monomethyl-L-arginine (NMMA), asymmetric NG,NG-dimethyl-L-arginine (ADMA) and symmetric NG,N'G-dimethyl-L-arginine (SDMA). ADMA is a potent inhibitor of nitric-oxide (NO) synthase, and this activity provides mechanism through which the kidney regulates blood pressure.</text>
</comment>
<evidence type="ECO:0000256" key="8">
    <source>
        <dbReference type="ARBA" id="ARBA00022898"/>
    </source>
</evidence>
<keyword evidence="10" id="KW-0496">Mitochondrion</keyword>
<keyword evidence="6" id="KW-0032">Aminotransferase</keyword>
<evidence type="ECO:0000256" key="24">
    <source>
        <dbReference type="ARBA" id="ARBA00043777"/>
    </source>
</evidence>
<dbReference type="PANTHER" id="PTHR45688:SF3">
    <property type="entry name" value="ALANINE--GLYOXYLATE AMINOTRANSFERASE 2, MITOCHONDRIAL"/>
    <property type="match status" value="1"/>
</dbReference>
<dbReference type="EMBL" id="CAJPEV010004026">
    <property type="protein sequence ID" value="CAG0901012.1"/>
    <property type="molecule type" value="Genomic_DNA"/>
</dbReference>
<dbReference type="EC" id="2.6.1.44" evidence="5"/>
<dbReference type="EC" id="2.6.1.18" evidence="28"/>
<comment type="catalytic activity">
    <reaction evidence="24">
        <text>L-ornithine + pyruvate = 5-amino-2-oxopentanoate + L-alanine</text>
        <dbReference type="Rhea" id="RHEA:77327"/>
        <dbReference type="ChEBI" id="CHEBI:15361"/>
        <dbReference type="ChEBI" id="CHEBI:46911"/>
        <dbReference type="ChEBI" id="CHEBI:57972"/>
        <dbReference type="ChEBI" id="CHEBI:58802"/>
    </reaction>
</comment>
<keyword evidence="8 39" id="KW-0663">Pyridoxal phosphate</keyword>
<evidence type="ECO:0000256" key="9">
    <source>
        <dbReference type="ARBA" id="ARBA00022946"/>
    </source>
</evidence>
<dbReference type="PANTHER" id="PTHR45688">
    <property type="match status" value="1"/>
</dbReference>
<dbReference type="EMBL" id="LR903543">
    <property type="protein sequence ID" value="CAD7252009.1"/>
    <property type="molecule type" value="Genomic_DNA"/>
</dbReference>
<dbReference type="Proteomes" id="UP000677054">
    <property type="component" value="Unassembled WGS sequence"/>
</dbReference>
<dbReference type="SUPFAM" id="SSF53383">
    <property type="entry name" value="PLP-dependent transferases"/>
    <property type="match status" value="1"/>
</dbReference>
<dbReference type="InterPro" id="IPR015424">
    <property type="entry name" value="PyrdxlP-dep_Trfase"/>
</dbReference>
<dbReference type="GO" id="GO:0047305">
    <property type="term" value="F:(R)-3-amino-2-methylpropionate-pyruvate transaminase activity"/>
    <property type="evidence" value="ECO:0007669"/>
    <property type="project" value="UniProtKB-EC"/>
</dbReference>
<comment type="catalytic activity">
    <reaction evidence="22">
        <text>2-oxobutanoate + L-alanine = (2S)-2-aminobutanoate + pyruvate</text>
        <dbReference type="Rhea" id="RHEA:77355"/>
        <dbReference type="ChEBI" id="CHEBI:15361"/>
        <dbReference type="ChEBI" id="CHEBI:16763"/>
        <dbReference type="ChEBI" id="CHEBI:57972"/>
        <dbReference type="ChEBI" id="CHEBI:74359"/>
        <dbReference type="EC" id="2.6.1.44"/>
    </reaction>
</comment>
<evidence type="ECO:0000256" key="1">
    <source>
        <dbReference type="ARBA" id="ARBA00001933"/>
    </source>
</evidence>
<reference evidence="40" key="1">
    <citation type="submission" date="2020-11" db="EMBL/GenBank/DDBJ databases">
        <authorList>
            <person name="Tran Van P."/>
        </authorList>
    </citation>
    <scope>NUCLEOTIDE SEQUENCE</scope>
</reference>
<evidence type="ECO:0000256" key="29">
    <source>
        <dbReference type="ARBA" id="ARBA00044257"/>
    </source>
</evidence>
<dbReference type="OrthoDB" id="10261433at2759"/>
<evidence type="ECO:0000256" key="4">
    <source>
        <dbReference type="ARBA" id="ARBA00011881"/>
    </source>
</evidence>
<evidence type="ECO:0000256" key="28">
    <source>
        <dbReference type="ARBA" id="ARBA00044055"/>
    </source>
</evidence>
<evidence type="ECO:0000256" key="20">
    <source>
        <dbReference type="ARBA" id="ARBA00043726"/>
    </source>
</evidence>
<comment type="catalytic activity">
    <reaction evidence="27">
        <text>2-oxopentanoate + N(omega),N(omega)-dimethyl-L-arginine = 5-(3,3-dimethylguanidino)-2-oxopentanoate + L-2-aminopentanoate</text>
        <dbReference type="Rhea" id="RHEA:77359"/>
        <dbReference type="ChEBI" id="CHEBI:28644"/>
        <dbReference type="ChEBI" id="CHEBI:58326"/>
        <dbReference type="ChEBI" id="CHEBI:58441"/>
        <dbReference type="ChEBI" id="CHEBI:197301"/>
    </reaction>
</comment>
<accession>A0A7R9ADR6</accession>
<evidence type="ECO:0000256" key="37">
    <source>
        <dbReference type="ARBA" id="ARBA00049480"/>
    </source>
</evidence>
<dbReference type="GO" id="GO:0008453">
    <property type="term" value="F:alanine-glyoxylate transaminase activity"/>
    <property type="evidence" value="ECO:0007669"/>
    <property type="project" value="UniProtKB-EC"/>
</dbReference>
<comment type="catalytic activity">
    <reaction evidence="31">
        <text>N(omega),N(omega)-dimethyl-L-arginine + glyoxylate = 5-(3,3-dimethylguanidino)-2-oxopentanoate + glycine</text>
        <dbReference type="Rhea" id="RHEA:77311"/>
        <dbReference type="ChEBI" id="CHEBI:36655"/>
        <dbReference type="ChEBI" id="CHEBI:57305"/>
        <dbReference type="ChEBI" id="CHEBI:58326"/>
        <dbReference type="ChEBI" id="CHEBI:197301"/>
    </reaction>
</comment>
<evidence type="ECO:0000256" key="13">
    <source>
        <dbReference type="ARBA" id="ARBA00039862"/>
    </source>
</evidence>
<evidence type="ECO:0000256" key="7">
    <source>
        <dbReference type="ARBA" id="ARBA00022679"/>
    </source>
</evidence>
<dbReference type="FunFam" id="3.40.640.10:FF:000055">
    <property type="entry name" value="Alanine--glyoxylate aminotransferase 2, mitochondrial"/>
    <property type="match status" value="1"/>
</dbReference>
<keyword evidence="9" id="KW-0809">Transit peptide</keyword>
<gene>
    <name evidence="40" type="ORF">DSTB1V02_LOCUS11770</name>
</gene>
<evidence type="ECO:0000256" key="22">
    <source>
        <dbReference type="ARBA" id="ARBA00043751"/>
    </source>
</evidence>
<comment type="subunit">
    <text evidence="4">Homotetramer.</text>
</comment>
<evidence type="ECO:0000256" key="32">
    <source>
        <dbReference type="ARBA" id="ARBA00048264"/>
    </source>
</evidence>
<comment type="catalytic activity">
    <reaction evidence="32">
        <text>L-ornithine + glyoxylate = 5-amino-2-oxopentanoate + glycine</text>
        <dbReference type="Rhea" id="RHEA:77331"/>
        <dbReference type="ChEBI" id="CHEBI:36655"/>
        <dbReference type="ChEBI" id="CHEBI:46911"/>
        <dbReference type="ChEBI" id="CHEBI:57305"/>
        <dbReference type="ChEBI" id="CHEBI:58802"/>
    </reaction>
</comment>
<dbReference type="GO" id="GO:0019481">
    <property type="term" value="P:L-alanine catabolic process, by transamination"/>
    <property type="evidence" value="ECO:0007669"/>
    <property type="project" value="TreeGrafter"/>
</dbReference>
<evidence type="ECO:0000256" key="35">
    <source>
        <dbReference type="ARBA" id="ARBA00048760"/>
    </source>
</evidence>
<evidence type="ECO:0000256" key="31">
    <source>
        <dbReference type="ARBA" id="ARBA00047892"/>
    </source>
</evidence>
<dbReference type="GO" id="GO:0030170">
    <property type="term" value="F:pyridoxal phosphate binding"/>
    <property type="evidence" value="ECO:0007669"/>
    <property type="project" value="InterPro"/>
</dbReference>
<comment type="similarity">
    <text evidence="3 39">Belongs to the class-III pyridoxal-phosphate-dependent aminotransferase family.</text>
</comment>
<organism evidence="40">
    <name type="scientific">Darwinula stevensoni</name>
    <dbReference type="NCBI Taxonomy" id="69355"/>
    <lineage>
        <taxon>Eukaryota</taxon>
        <taxon>Metazoa</taxon>
        <taxon>Ecdysozoa</taxon>
        <taxon>Arthropoda</taxon>
        <taxon>Crustacea</taxon>
        <taxon>Oligostraca</taxon>
        <taxon>Ostracoda</taxon>
        <taxon>Podocopa</taxon>
        <taxon>Podocopida</taxon>
        <taxon>Darwinulocopina</taxon>
        <taxon>Darwinuloidea</taxon>
        <taxon>Darwinulidae</taxon>
        <taxon>Darwinula</taxon>
    </lineage>
</organism>
<evidence type="ECO:0000256" key="2">
    <source>
        <dbReference type="ARBA" id="ARBA00004173"/>
    </source>
</evidence>
<comment type="cofactor">
    <cofactor evidence="1">
        <name>pyridoxal 5'-phosphate</name>
        <dbReference type="ChEBI" id="CHEBI:597326"/>
    </cofactor>
</comment>
<name>A0A7R9ADR6_9CRUS</name>
<comment type="subcellular location">
    <subcellularLocation>
        <location evidence="2">Mitochondrion</location>
    </subcellularLocation>
</comment>
<dbReference type="AlphaFoldDB" id="A0A7R9ADR6"/>
<comment type="catalytic activity">
    <reaction evidence="35">
        <text>N(omega)-methyl-L-arginine + glyoxylate = 5-(3-methylguanidino)-2-oxopentanoate + glycine</text>
        <dbReference type="Rhea" id="RHEA:77323"/>
        <dbReference type="ChEBI" id="CHEBI:36655"/>
        <dbReference type="ChEBI" id="CHEBI:57305"/>
        <dbReference type="ChEBI" id="CHEBI:114953"/>
        <dbReference type="ChEBI" id="CHEBI:197314"/>
    </reaction>
</comment>
<comment type="catalytic activity">
    <reaction evidence="25">
        <text>N(omega),N('omega)-dimethyl-L-arginine + pyruvate = 5-(3,3'-dimethylguanidino)-2-oxopentanoate + L-alanine</text>
        <dbReference type="Rhea" id="RHEA:77307"/>
        <dbReference type="ChEBI" id="CHEBI:15361"/>
        <dbReference type="ChEBI" id="CHEBI:57972"/>
        <dbReference type="ChEBI" id="CHEBI:197308"/>
        <dbReference type="ChEBI" id="CHEBI:197310"/>
    </reaction>
</comment>
<evidence type="ECO:0000313" key="40">
    <source>
        <dbReference type="EMBL" id="CAD7252009.1"/>
    </source>
</evidence>
<dbReference type="PROSITE" id="PS00600">
    <property type="entry name" value="AA_TRANSFER_CLASS_3"/>
    <property type="match status" value="1"/>
</dbReference>
<evidence type="ECO:0000256" key="15">
    <source>
        <dbReference type="ARBA" id="ARBA00041845"/>
    </source>
</evidence>
<evidence type="ECO:0000256" key="26">
    <source>
        <dbReference type="ARBA" id="ARBA00043825"/>
    </source>
</evidence>
<evidence type="ECO:0000256" key="14">
    <source>
        <dbReference type="ARBA" id="ARBA00041662"/>
    </source>
</evidence>
<dbReference type="PIRSF" id="PIRSF000521">
    <property type="entry name" value="Transaminase_4ab_Lys_Orn"/>
    <property type="match status" value="1"/>
</dbReference>
<dbReference type="InterPro" id="IPR005814">
    <property type="entry name" value="Aminotrans_3"/>
</dbReference>
<evidence type="ECO:0000256" key="36">
    <source>
        <dbReference type="ARBA" id="ARBA00048916"/>
    </source>
</evidence>
<comment type="catalytic activity">
    <reaction evidence="34">
        <text>N(omega),N(omega)-dimethyl-L-arginine + 2-oxobutanoate = 5-(3,3-dimethylguanidino)-2-oxopentanoate + (2S)-2-aminobutanoate</text>
        <dbReference type="Rhea" id="RHEA:77351"/>
        <dbReference type="ChEBI" id="CHEBI:16763"/>
        <dbReference type="ChEBI" id="CHEBI:58326"/>
        <dbReference type="ChEBI" id="CHEBI:74359"/>
        <dbReference type="ChEBI" id="CHEBI:197301"/>
    </reaction>
</comment>
<evidence type="ECO:0000256" key="23">
    <source>
        <dbReference type="ARBA" id="ARBA00043758"/>
    </source>
</evidence>
<dbReference type="Gene3D" id="3.40.640.10">
    <property type="entry name" value="Type I PLP-dependent aspartate aminotransferase-like (Major domain)"/>
    <property type="match status" value="1"/>
</dbReference>
<comment type="catalytic activity">
    <reaction evidence="11">
        <text>glyoxylate + L-alanine = glycine + pyruvate</text>
        <dbReference type="Rhea" id="RHEA:24248"/>
        <dbReference type="ChEBI" id="CHEBI:15361"/>
        <dbReference type="ChEBI" id="CHEBI:36655"/>
        <dbReference type="ChEBI" id="CHEBI:57305"/>
        <dbReference type="ChEBI" id="CHEBI:57972"/>
        <dbReference type="EC" id="2.6.1.44"/>
    </reaction>
    <physiologicalReaction direction="left-to-right" evidence="11">
        <dbReference type="Rhea" id="RHEA:24249"/>
    </physiologicalReaction>
</comment>
<dbReference type="GO" id="GO:0005739">
    <property type="term" value="C:mitochondrion"/>
    <property type="evidence" value="ECO:0007669"/>
    <property type="project" value="UniProtKB-SubCell"/>
</dbReference>
<dbReference type="GO" id="GO:0016223">
    <property type="term" value="F:beta-alanine:pyruvate transaminase activity"/>
    <property type="evidence" value="ECO:0007669"/>
    <property type="project" value="UniProtKB-EC"/>
</dbReference>
<evidence type="ECO:0000256" key="5">
    <source>
        <dbReference type="ARBA" id="ARBA00013049"/>
    </source>
</evidence>
<comment type="catalytic activity">
    <reaction evidence="26">
        <text>3-oxopropanoate + L-alanine = beta-alanine + pyruvate</text>
        <dbReference type="Rhea" id="RHEA:14077"/>
        <dbReference type="ChEBI" id="CHEBI:15361"/>
        <dbReference type="ChEBI" id="CHEBI:33190"/>
        <dbReference type="ChEBI" id="CHEBI:57966"/>
        <dbReference type="ChEBI" id="CHEBI:57972"/>
        <dbReference type="EC" id="2.6.1.18"/>
    </reaction>
    <physiologicalReaction direction="right-to-left" evidence="26">
        <dbReference type="Rhea" id="RHEA:14079"/>
    </physiologicalReaction>
</comment>
<evidence type="ECO:0000256" key="34">
    <source>
        <dbReference type="ARBA" id="ARBA00048560"/>
    </source>
</evidence>
<evidence type="ECO:0000256" key="18">
    <source>
        <dbReference type="ARBA" id="ARBA00043669"/>
    </source>
</evidence>
<dbReference type="InterPro" id="IPR015422">
    <property type="entry name" value="PyrdxlP-dep_Trfase_small"/>
</dbReference>
<evidence type="ECO:0000256" key="25">
    <source>
        <dbReference type="ARBA" id="ARBA00043798"/>
    </source>
</evidence>
<proteinExistence type="inferred from homology"/>
<evidence type="ECO:0000256" key="10">
    <source>
        <dbReference type="ARBA" id="ARBA00023128"/>
    </source>
</evidence>
<evidence type="ECO:0000313" key="41">
    <source>
        <dbReference type="Proteomes" id="UP000677054"/>
    </source>
</evidence>
<evidence type="ECO:0000256" key="38">
    <source>
        <dbReference type="ARBA" id="ARBA00058068"/>
    </source>
</evidence>
<evidence type="ECO:0000256" key="30">
    <source>
        <dbReference type="ARBA" id="ARBA00044258"/>
    </source>
</evidence>
<comment type="catalytic activity">
    <reaction evidence="19">
        <text>(2S)-2-aminobutanoate + glyoxylate = 2-oxobutanoate + glycine</text>
        <dbReference type="Rhea" id="RHEA:77339"/>
        <dbReference type="ChEBI" id="CHEBI:16763"/>
        <dbReference type="ChEBI" id="CHEBI:36655"/>
        <dbReference type="ChEBI" id="CHEBI:57305"/>
        <dbReference type="ChEBI" id="CHEBI:74359"/>
    </reaction>
</comment>
<sequence length="503" mass="55737">MLGAASPFRRLSGVVRPAIPRGFVAGRFVRGVSTEVPAMPHCDFHPSSFQGPSLENDLEFRRQHQIPNMMTTAYYKKPVRVHQGHMQWLWDTEGNRYLDMFGGIVTVSVGHCHPKVVQAAKDQLDRLWHTTHIYIQPTLKEYTEKLLAKMPGDLKVCFLVNSGSEANDLAMFMSRVHTGAFDIVGFRNAFHGMSPYVMGLTALSTWRHRLPSAFGIHHTVNPDPYRGPWGGKACRDSSIQTTRKCTCQEGECQAEDKYVEQVEDLFRYSIAKGNLAAFFAESIQGVGGTVQYPKNFIKRVYELVKNHGGLFVSDEVQTGFGRTGDHFWGFRGHGITPDIVTMAKGIGNGFPLAAVVTTKEIAASVGKAAYFNTFGGNPVACAVGSAVLDVIKDENTQARCYGVGAHFLSELAKLREEFPENVGDVRGKGLMIGVEMVEDKESRTPLKPERMMALFEDIKDMGVLLGLGGLHKNVFRIKPPMCISKEDANFAVQVMRVALSRMK</sequence>
<comment type="catalytic activity">
    <reaction evidence="33">
        <text>2-oxohexanoate + N(omega),N(omega)-dimethyl-L-arginine = L-2-aminohexanoate + 5-(3,3-dimethylguanidino)-2-oxopentanoate</text>
        <dbReference type="Rhea" id="RHEA:77363"/>
        <dbReference type="ChEBI" id="CHEBI:35177"/>
        <dbReference type="ChEBI" id="CHEBI:58326"/>
        <dbReference type="ChEBI" id="CHEBI:58455"/>
        <dbReference type="ChEBI" id="CHEBI:197301"/>
    </reaction>
</comment>
<comment type="catalytic activity">
    <reaction evidence="18">
        <text>N(omega),N(omega)-dimethyl-L-arginine + pyruvate = 5-(3,3-dimethylguanidino)-2-oxopentanoate + L-alanine</text>
        <dbReference type="Rhea" id="RHEA:77303"/>
        <dbReference type="ChEBI" id="CHEBI:15361"/>
        <dbReference type="ChEBI" id="CHEBI:57972"/>
        <dbReference type="ChEBI" id="CHEBI:58326"/>
        <dbReference type="ChEBI" id="CHEBI:197301"/>
    </reaction>
</comment>
<protein>
    <recommendedName>
        <fullName evidence="13">Alanine--glyoxylate aminotransferase 2, mitochondrial</fullName>
        <ecNumber evidence="28">2.6.1.18</ecNumber>
        <ecNumber evidence="12">2.6.1.40</ecNumber>
        <ecNumber evidence="5">2.6.1.44</ecNumber>
    </recommendedName>
    <alternativeName>
        <fullName evidence="14">(R)-3-amino-2-methylpropionate--pyruvate transaminase</fullName>
    </alternativeName>
    <alternativeName>
        <fullName evidence="16">Beta-ALAAT II</fullName>
    </alternativeName>
    <alternativeName>
        <fullName evidence="17">Beta-alanine-pyruvate aminotransferase</fullName>
    </alternativeName>
    <alternativeName>
        <fullName evidence="30">D-3-aminoisobutyrate-pyruvate aminotransferase</fullName>
    </alternativeName>
    <alternativeName>
        <fullName evidence="15">D-AIBAT</fullName>
    </alternativeName>
    <alternativeName>
        <fullName evidence="29">D-beta-aminoisobutyrate-pyruvate aminotransferase</fullName>
    </alternativeName>
</protein>
<evidence type="ECO:0000256" key="19">
    <source>
        <dbReference type="ARBA" id="ARBA00043679"/>
    </source>
</evidence>
<keyword evidence="7" id="KW-0808">Transferase</keyword>
<dbReference type="EC" id="2.6.1.40" evidence="12"/>
<evidence type="ECO:0000256" key="17">
    <source>
        <dbReference type="ARBA" id="ARBA00042669"/>
    </source>
</evidence>
<dbReference type="InterPro" id="IPR049704">
    <property type="entry name" value="Aminotrans_3_PPA_site"/>
</dbReference>
<comment type="catalytic activity">
    <reaction evidence="20">
        <text>(R)-3-amino-2-methylpropanoate + pyruvate = 2-methyl-3-oxopropanoate + L-alanine</text>
        <dbReference type="Rhea" id="RHEA:18393"/>
        <dbReference type="ChEBI" id="CHEBI:15361"/>
        <dbReference type="ChEBI" id="CHEBI:57700"/>
        <dbReference type="ChEBI" id="CHEBI:57731"/>
        <dbReference type="ChEBI" id="CHEBI:57972"/>
        <dbReference type="EC" id="2.6.1.40"/>
    </reaction>
    <physiologicalReaction direction="left-to-right" evidence="20">
        <dbReference type="Rhea" id="RHEA:18394"/>
    </physiologicalReaction>
</comment>
<comment type="catalytic activity">
    <reaction evidence="23">
        <text>N(omega)-methyl-L-arginine + pyruvate = 5-(3-methylguanidino)-2-oxopentanoate + L-alanine</text>
        <dbReference type="Rhea" id="RHEA:77319"/>
        <dbReference type="ChEBI" id="CHEBI:15361"/>
        <dbReference type="ChEBI" id="CHEBI:57972"/>
        <dbReference type="ChEBI" id="CHEBI:114953"/>
        <dbReference type="ChEBI" id="CHEBI:197314"/>
    </reaction>
</comment>
<dbReference type="GO" id="GO:0009436">
    <property type="term" value="P:glyoxylate catabolic process"/>
    <property type="evidence" value="ECO:0007669"/>
    <property type="project" value="TreeGrafter"/>
</dbReference>
<evidence type="ECO:0000256" key="33">
    <source>
        <dbReference type="ARBA" id="ARBA00048500"/>
    </source>
</evidence>
<dbReference type="Gene3D" id="3.90.1150.10">
    <property type="entry name" value="Aspartate Aminotransferase, domain 1"/>
    <property type="match status" value="1"/>
</dbReference>
<evidence type="ECO:0000256" key="6">
    <source>
        <dbReference type="ARBA" id="ARBA00022576"/>
    </source>
</evidence>
<evidence type="ECO:0000256" key="3">
    <source>
        <dbReference type="ARBA" id="ARBA00008954"/>
    </source>
</evidence>
<evidence type="ECO:0000256" key="12">
    <source>
        <dbReference type="ARBA" id="ARBA00039130"/>
    </source>
</evidence>